<evidence type="ECO:0000256" key="4">
    <source>
        <dbReference type="ARBA" id="ARBA00023125"/>
    </source>
</evidence>
<sequence length="241" mass="27991">MNKSINTVQYNVAYITDRHVYKEPISRFFKDIKVNIFFYSDSCGLSNNASYLTLDKNINFSTIVIDRNITSETDFYRTRHFIRNSELSSIIICRDKKRAFSIINSGADDFLVPPYTAEELTLRIINVSQRKHMPHLHSESHVSFGKYSLHLETRELKTQDINKSLTDGEHMLLLHLIGNKGKYSSREELSLALGKKRHPMSSRSVDMLIGRLRRKIDDNPKMPQYIVTSRGKGYMLVREPE</sequence>
<dbReference type="GO" id="GO:0006355">
    <property type="term" value="P:regulation of DNA-templated transcription"/>
    <property type="evidence" value="ECO:0007669"/>
    <property type="project" value="InterPro"/>
</dbReference>
<dbReference type="EMBL" id="BSNX01000067">
    <property type="protein sequence ID" value="GLQ75278.1"/>
    <property type="molecule type" value="Genomic_DNA"/>
</dbReference>
<dbReference type="GO" id="GO:0000156">
    <property type="term" value="F:phosphorelay response regulator activity"/>
    <property type="evidence" value="ECO:0007669"/>
    <property type="project" value="TreeGrafter"/>
</dbReference>
<dbReference type="PROSITE" id="PS51755">
    <property type="entry name" value="OMPR_PHOB"/>
    <property type="match status" value="1"/>
</dbReference>
<evidence type="ECO:0000259" key="7">
    <source>
        <dbReference type="PROSITE" id="PS51755"/>
    </source>
</evidence>
<keyword evidence="2" id="KW-0902">Two-component regulatory system</keyword>
<dbReference type="InterPro" id="IPR016032">
    <property type="entry name" value="Sig_transdc_resp-reg_C-effctor"/>
</dbReference>
<dbReference type="Gene3D" id="1.10.10.10">
    <property type="entry name" value="Winged helix-like DNA-binding domain superfamily/Winged helix DNA-binding domain"/>
    <property type="match status" value="1"/>
</dbReference>
<dbReference type="Proteomes" id="UP001156690">
    <property type="component" value="Unassembled WGS sequence"/>
</dbReference>
<keyword evidence="3" id="KW-0805">Transcription regulation</keyword>
<organism evidence="8 9">
    <name type="scientific">Vibrio penaeicida</name>
    <dbReference type="NCBI Taxonomy" id="104609"/>
    <lineage>
        <taxon>Bacteria</taxon>
        <taxon>Pseudomonadati</taxon>
        <taxon>Pseudomonadota</taxon>
        <taxon>Gammaproteobacteria</taxon>
        <taxon>Vibrionales</taxon>
        <taxon>Vibrionaceae</taxon>
        <taxon>Vibrio</taxon>
    </lineage>
</organism>
<dbReference type="AlphaFoldDB" id="A0AAV5NY99"/>
<dbReference type="GO" id="GO:0000976">
    <property type="term" value="F:transcription cis-regulatory region binding"/>
    <property type="evidence" value="ECO:0007669"/>
    <property type="project" value="TreeGrafter"/>
</dbReference>
<evidence type="ECO:0000256" key="2">
    <source>
        <dbReference type="ARBA" id="ARBA00023012"/>
    </source>
</evidence>
<dbReference type="InterPro" id="IPR036388">
    <property type="entry name" value="WH-like_DNA-bd_sf"/>
</dbReference>
<dbReference type="Pfam" id="PF00486">
    <property type="entry name" value="Trans_reg_C"/>
    <property type="match status" value="1"/>
</dbReference>
<evidence type="ECO:0000256" key="1">
    <source>
        <dbReference type="ARBA" id="ARBA00022553"/>
    </source>
</evidence>
<feature type="domain" description="OmpR/PhoB-type" evidence="7">
    <location>
        <begin position="139"/>
        <end position="238"/>
    </location>
</feature>
<dbReference type="GO" id="GO:0032993">
    <property type="term" value="C:protein-DNA complex"/>
    <property type="evidence" value="ECO:0007669"/>
    <property type="project" value="TreeGrafter"/>
</dbReference>
<dbReference type="InterPro" id="IPR011006">
    <property type="entry name" value="CheY-like_superfamily"/>
</dbReference>
<keyword evidence="4 6" id="KW-0238">DNA-binding</keyword>
<accession>A0AAV5NY99</accession>
<comment type="caution">
    <text evidence="8">The sequence shown here is derived from an EMBL/GenBank/DDBJ whole genome shotgun (WGS) entry which is preliminary data.</text>
</comment>
<feature type="DNA-binding region" description="OmpR/PhoB-type" evidence="6">
    <location>
        <begin position="139"/>
        <end position="238"/>
    </location>
</feature>
<dbReference type="SUPFAM" id="SSF52172">
    <property type="entry name" value="CheY-like"/>
    <property type="match status" value="1"/>
</dbReference>
<dbReference type="PANTHER" id="PTHR48111">
    <property type="entry name" value="REGULATOR OF RPOS"/>
    <property type="match status" value="1"/>
</dbReference>
<dbReference type="CDD" id="cd00383">
    <property type="entry name" value="trans_reg_C"/>
    <property type="match status" value="1"/>
</dbReference>
<dbReference type="GO" id="GO:0005829">
    <property type="term" value="C:cytosol"/>
    <property type="evidence" value="ECO:0007669"/>
    <property type="project" value="TreeGrafter"/>
</dbReference>
<dbReference type="PANTHER" id="PTHR48111:SF4">
    <property type="entry name" value="DNA-BINDING DUAL TRANSCRIPTIONAL REGULATOR OMPR"/>
    <property type="match status" value="1"/>
</dbReference>
<keyword evidence="5" id="KW-0804">Transcription</keyword>
<dbReference type="InterPro" id="IPR039420">
    <property type="entry name" value="WalR-like"/>
</dbReference>
<keyword evidence="9" id="KW-1185">Reference proteome</keyword>
<evidence type="ECO:0000256" key="3">
    <source>
        <dbReference type="ARBA" id="ARBA00023015"/>
    </source>
</evidence>
<reference evidence="9" key="1">
    <citation type="journal article" date="2019" name="Int. J. Syst. Evol. Microbiol.">
        <title>The Global Catalogue of Microorganisms (GCM) 10K type strain sequencing project: providing services to taxonomists for standard genome sequencing and annotation.</title>
        <authorList>
            <consortium name="The Broad Institute Genomics Platform"/>
            <consortium name="The Broad Institute Genome Sequencing Center for Infectious Disease"/>
            <person name="Wu L."/>
            <person name="Ma J."/>
        </authorList>
    </citation>
    <scope>NUCLEOTIDE SEQUENCE [LARGE SCALE GENOMIC DNA]</scope>
    <source>
        <strain evidence="9">NBRC 15640</strain>
    </source>
</reference>
<evidence type="ECO:0000256" key="5">
    <source>
        <dbReference type="ARBA" id="ARBA00023163"/>
    </source>
</evidence>
<evidence type="ECO:0000313" key="9">
    <source>
        <dbReference type="Proteomes" id="UP001156690"/>
    </source>
</evidence>
<protein>
    <recommendedName>
        <fullName evidence="7">OmpR/PhoB-type domain-containing protein</fullName>
    </recommendedName>
</protein>
<evidence type="ECO:0000256" key="6">
    <source>
        <dbReference type="PROSITE-ProRule" id="PRU01091"/>
    </source>
</evidence>
<proteinExistence type="predicted"/>
<keyword evidence="1" id="KW-0597">Phosphoprotein</keyword>
<evidence type="ECO:0000313" key="8">
    <source>
        <dbReference type="EMBL" id="GLQ75278.1"/>
    </source>
</evidence>
<gene>
    <name evidence="8" type="ORF">GCM10007932_46400</name>
</gene>
<dbReference type="InterPro" id="IPR001867">
    <property type="entry name" value="OmpR/PhoB-type_DNA-bd"/>
</dbReference>
<dbReference type="SMART" id="SM00862">
    <property type="entry name" value="Trans_reg_C"/>
    <property type="match status" value="1"/>
</dbReference>
<dbReference type="SUPFAM" id="SSF46894">
    <property type="entry name" value="C-terminal effector domain of the bipartite response regulators"/>
    <property type="match status" value="1"/>
</dbReference>
<name>A0AAV5NY99_9VIBR</name>